<organism evidence="1 2">
    <name type="scientific">Thalassotalea euphylliae</name>
    <dbReference type="NCBI Taxonomy" id="1655234"/>
    <lineage>
        <taxon>Bacteria</taxon>
        <taxon>Pseudomonadati</taxon>
        <taxon>Pseudomonadota</taxon>
        <taxon>Gammaproteobacteria</taxon>
        <taxon>Alteromonadales</taxon>
        <taxon>Colwelliaceae</taxon>
        <taxon>Thalassotalea</taxon>
    </lineage>
</organism>
<evidence type="ECO:0000313" key="1">
    <source>
        <dbReference type="EMBL" id="REL26640.1"/>
    </source>
</evidence>
<evidence type="ECO:0000313" key="2">
    <source>
        <dbReference type="Proteomes" id="UP000256478"/>
    </source>
</evidence>
<sequence length="177" mass="19871">MKLHSFISSLILVLIVVVSNVKAGEFATLSLSAHFKLKIDASKLSGAKVIASGATSLIVAFDDGSYFDATVITRAMEKLPENFDLRTYPEYLLKIRSTDDLSEKWKNKFNNARCELEQRFNGGAYIVNSQRKYTTYTLLNEQEITRFVIAKNTTSQILLVNAVGLESGFVDDLFREK</sequence>
<dbReference type="RefSeq" id="WP_116007752.1">
    <property type="nucleotide sequence ID" value="NZ_QUOU01000001.1"/>
</dbReference>
<dbReference type="Proteomes" id="UP000256478">
    <property type="component" value="Unassembled WGS sequence"/>
</dbReference>
<comment type="caution">
    <text evidence="1">The sequence shown here is derived from an EMBL/GenBank/DDBJ whole genome shotgun (WGS) entry which is preliminary data.</text>
</comment>
<dbReference type="EMBL" id="QUOU01000001">
    <property type="protein sequence ID" value="REL26640.1"/>
    <property type="molecule type" value="Genomic_DNA"/>
</dbReference>
<protein>
    <submittedName>
        <fullName evidence="1">Uncharacterized protein</fullName>
    </submittedName>
</protein>
<name>A0A3E0TQM7_9GAMM</name>
<dbReference type="OrthoDB" id="6365247at2"/>
<proteinExistence type="predicted"/>
<reference evidence="1 2" key="1">
    <citation type="submission" date="2018-08" db="EMBL/GenBank/DDBJ databases">
        <title>Thalassotalea euphylliae genome.</title>
        <authorList>
            <person name="Summers S."/>
            <person name="Rice S.A."/>
            <person name="Freckelton M.L."/>
            <person name="Nedved B.T."/>
            <person name="Hadfield M.G."/>
        </authorList>
    </citation>
    <scope>NUCLEOTIDE SEQUENCE [LARGE SCALE GENOMIC DNA]</scope>
    <source>
        <strain evidence="1 2">H1</strain>
    </source>
</reference>
<gene>
    <name evidence="1" type="ORF">DXX93_08650</name>
</gene>
<accession>A0A3E0TQM7</accession>
<dbReference type="AlphaFoldDB" id="A0A3E0TQM7"/>